<proteinExistence type="predicted"/>
<organism evidence="3 4">
    <name type="scientific">Cellulomonas soli</name>
    <dbReference type="NCBI Taxonomy" id="931535"/>
    <lineage>
        <taxon>Bacteria</taxon>
        <taxon>Bacillati</taxon>
        <taxon>Actinomycetota</taxon>
        <taxon>Actinomycetes</taxon>
        <taxon>Micrococcales</taxon>
        <taxon>Cellulomonadaceae</taxon>
        <taxon>Cellulomonas</taxon>
    </lineage>
</organism>
<keyword evidence="2" id="KW-0472">Membrane</keyword>
<dbReference type="NCBIfam" id="NF038083">
    <property type="entry name" value="CU044_5270_fam"/>
    <property type="match status" value="1"/>
</dbReference>
<dbReference type="AlphaFoldDB" id="A0A512PEI1"/>
<evidence type="ECO:0000313" key="3">
    <source>
        <dbReference type="EMBL" id="GEP69619.1"/>
    </source>
</evidence>
<dbReference type="EMBL" id="BKAL01000007">
    <property type="protein sequence ID" value="GEP69619.1"/>
    <property type="molecule type" value="Genomic_DNA"/>
</dbReference>
<feature type="region of interest" description="Disordered" evidence="1">
    <location>
        <begin position="198"/>
        <end position="217"/>
    </location>
</feature>
<evidence type="ECO:0000256" key="2">
    <source>
        <dbReference type="SAM" id="Phobius"/>
    </source>
</evidence>
<evidence type="ECO:0000256" key="1">
    <source>
        <dbReference type="SAM" id="MobiDB-lite"/>
    </source>
</evidence>
<protein>
    <submittedName>
        <fullName evidence="3">Uncharacterized protein</fullName>
    </submittedName>
</protein>
<keyword evidence="2" id="KW-1133">Transmembrane helix</keyword>
<evidence type="ECO:0000313" key="4">
    <source>
        <dbReference type="Proteomes" id="UP000321798"/>
    </source>
</evidence>
<feature type="compositionally biased region" description="Basic and acidic residues" evidence="1">
    <location>
        <begin position="205"/>
        <end position="216"/>
    </location>
</feature>
<keyword evidence="2" id="KW-0812">Transmembrane</keyword>
<comment type="caution">
    <text evidence="3">The sequence shown here is derived from an EMBL/GenBank/DDBJ whole genome shotgun (WGS) entry which is preliminary data.</text>
</comment>
<accession>A0A512PEI1</accession>
<name>A0A512PEI1_9CELL</name>
<dbReference type="OrthoDB" id="4827946at2"/>
<keyword evidence="4" id="KW-1185">Reference proteome</keyword>
<dbReference type="RefSeq" id="WP_146953367.1">
    <property type="nucleotide sequence ID" value="NZ_BAABBJ010000007.1"/>
</dbReference>
<reference evidence="3 4" key="1">
    <citation type="submission" date="2019-07" db="EMBL/GenBank/DDBJ databases">
        <title>Whole genome shotgun sequence of Cellulomonas soli NBRC 109434.</title>
        <authorList>
            <person name="Hosoyama A."/>
            <person name="Uohara A."/>
            <person name="Ohji S."/>
            <person name="Ichikawa N."/>
        </authorList>
    </citation>
    <scope>NUCLEOTIDE SEQUENCE [LARGE SCALE GENOMIC DNA]</scope>
    <source>
        <strain evidence="3 4">NBRC 109434</strain>
    </source>
</reference>
<dbReference type="InterPro" id="IPR047789">
    <property type="entry name" value="CU044_5270-like"/>
</dbReference>
<gene>
    <name evidence="3" type="ORF">CSO01_23340</name>
</gene>
<sequence length="368" mass="38999">MTPADDDALALRRLASELGLGATHPPDRRPADEPHDGWAEAMLERVMSEELVSTPAAPQRPVAALPVRHRRRPLGLVAACLAVLAAITGVVISRPAPAAAVAPILAFSDVDPASLAPTSGAPARAELLAIAASAQVSEPAPHSPSATAQHVVADQWRLEIEVGGEVTLTIRPTHQDSWLYADGQVRVREVATAARFDESGQQVGADRDGDVTRDDLGSSEGRGALWAQQLPRDPAELTDLLLRGSEDVATDPTRPSVVLTGRIVDLFGTWVVPPDLAASLWTALAQFDDVRDLGDVTDRAGRAGRAFSVWDENTQTLEVLIVDTTTGALLGREGVLFAYPGVVTDQQLSAPRVGYFTTFLSSTWTDAG</sequence>
<dbReference type="Proteomes" id="UP000321798">
    <property type="component" value="Unassembled WGS sequence"/>
</dbReference>
<feature type="transmembrane region" description="Helical" evidence="2">
    <location>
        <begin position="74"/>
        <end position="92"/>
    </location>
</feature>